<keyword evidence="2" id="KW-0285">Flavoprotein</keyword>
<dbReference type="InterPro" id="IPR003953">
    <property type="entry name" value="FAD-dep_OxRdtase_2_FAD-bd"/>
</dbReference>
<dbReference type="GO" id="GO:0008168">
    <property type="term" value="F:methyltransferase activity"/>
    <property type="evidence" value="ECO:0007669"/>
    <property type="project" value="UniProtKB-KW"/>
</dbReference>
<dbReference type="SUPFAM" id="SSF51905">
    <property type="entry name" value="FAD/NAD(P)-binding domain"/>
    <property type="match status" value="1"/>
</dbReference>
<dbReference type="InterPro" id="IPR029063">
    <property type="entry name" value="SAM-dependent_MTases_sf"/>
</dbReference>
<evidence type="ECO:0000259" key="6">
    <source>
        <dbReference type="Pfam" id="PF13649"/>
    </source>
</evidence>
<keyword evidence="7" id="KW-0830">Ubiquinone</keyword>
<dbReference type="CDD" id="cd02440">
    <property type="entry name" value="AdoMet_MTases"/>
    <property type="match status" value="1"/>
</dbReference>
<dbReference type="eggNOG" id="COG0492">
    <property type="taxonomic scope" value="Bacteria"/>
</dbReference>
<dbReference type="HOGENOM" id="CLU_066439_1_0_11"/>
<dbReference type="Pfam" id="PF00890">
    <property type="entry name" value="FAD_binding_2"/>
    <property type="match status" value="1"/>
</dbReference>
<dbReference type="GO" id="GO:0032259">
    <property type="term" value="P:methylation"/>
    <property type="evidence" value="ECO:0007669"/>
    <property type="project" value="UniProtKB-KW"/>
</dbReference>
<evidence type="ECO:0000313" key="8">
    <source>
        <dbReference type="Proteomes" id="UP000011760"/>
    </source>
</evidence>
<dbReference type="GO" id="GO:0016491">
    <property type="term" value="F:oxidoreductase activity"/>
    <property type="evidence" value="ECO:0007669"/>
    <property type="project" value="UniProtKB-KW"/>
</dbReference>
<feature type="domain" description="Methyltransferase" evidence="6">
    <location>
        <begin position="53"/>
        <end position="151"/>
    </location>
</feature>
<sequence length="310" mass="33544">MTQHQHHSAKEPWQNLPAGFADFLDLEARLNAPLRNSALSLSAAALSTQPQHIVDLGSGTGADAIALAKRFPEARVHALDVSAELLGRVENAAVHAGLAERVELHEADLNSDWTAGIPEEVDLVWAALAMHHLKDSAQVLSQVFKKLRPGGVFTLIEMSGDTRFEPAVIQDQVQNVRSHGHTNWTNLLEEAGFAVVEQHEQNFQAHGSTPDGREYVARQLRGRQIELKEETLDNISFRSGRKVWVAVRPNVEGGVEKQKTVTVDVAVIGGGAAGLAASVALARSRRDVVVIDDGQPRNAPAHGAHNVFGE</sequence>
<evidence type="ECO:0000259" key="5">
    <source>
        <dbReference type="Pfam" id="PF00890"/>
    </source>
</evidence>
<evidence type="ECO:0000256" key="2">
    <source>
        <dbReference type="ARBA" id="ARBA00022630"/>
    </source>
</evidence>
<keyword evidence="3" id="KW-0808">Transferase</keyword>
<dbReference type="Pfam" id="PF13649">
    <property type="entry name" value="Methyltransf_25"/>
    <property type="match status" value="1"/>
</dbReference>
<dbReference type="Gene3D" id="3.50.50.60">
    <property type="entry name" value="FAD/NAD(P)-binding domain"/>
    <property type="match status" value="1"/>
</dbReference>
<dbReference type="Gene3D" id="3.40.50.150">
    <property type="entry name" value="Vaccinia Virus protein VP39"/>
    <property type="match status" value="1"/>
</dbReference>
<keyword evidence="8" id="KW-1185">Reference proteome</keyword>
<evidence type="ECO:0000256" key="4">
    <source>
        <dbReference type="ARBA" id="ARBA00023002"/>
    </source>
</evidence>
<evidence type="ECO:0000256" key="1">
    <source>
        <dbReference type="ARBA" id="ARBA00022603"/>
    </source>
</evidence>
<dbReference type="eggNOG" id="COG2226">
    <property type="taxonomic scope" value="Bacteria"/>
</dbReference>
<gene>
    <name evidence="7" type="ORF">H924_04880</name>
</gene>
<reference evidence="7 8" key="1">
    <citation type="submission" date="2013-02" db="EMBL/GenBank/DDBJ databases">
        <title>The complete genome sequence of Corynebacterium callunae DSM 20147.</title>
        <authorList>
            <person name="Ruckert C."/>
            <person name="Albersmeier A."/>
            <person name="Kalinowski J."/>
        </authorList>
    </citation>
    <scope>NUCLEOTIDE SEQUENCE [LARGE SCALE GENOMIC DNA]</scope>
    <source>
        <strain evidence="7 8">DSM 20147</strain>
    </source>
</reference>
<proteinExistence type="predicted"/>
<evidence type="ECO:0000313" key="7">
    <source>
        <dbReference type="EMBL" id="AGG66422.1"/>
    </source>
</evidence>
<dbReference type="SUPFAM" id="SSF53335">
    <property type="entry name" value="S-adenosyl-L-methionine-dependent methyltransferases"/>
    <property type="match status" value="1"/>
</dbReference>
<organism evidence="7 8">
    <name type="scientific">Corynebacterium callunae DSM 20147</name>
    <dbReference type="NCBI Taxonomy" id="1121353"/>
    <lineage>
        <taxon>Bacteria</taxon>
        <taxon>Bacillati</taxon>
        <taxon>Actinomycetota</taxon>
        <taxon>Actinomycetes</taxon>
        <taxon>Mycobacteriales</taxon>
        <taxon>Corynebacteriaceae</taxon>
        <taxon>Corynebacterium</taxon>
    </lineage>
</organism>
<dbReference type="STRING" id="1121353.H924_04880"/>
<dbReference type="KEGG" id="ccn:H924_04880"/>
<dbReference type="AlphaFoldDB" id="M1UTD8"/>
<name>M1UTD8_9CORY</name>
<dbReference type="PANTHER" id="PTHR43861:SF1">
    <property type="entry name" value="TRANS-ACONITATE 2-METHYLTRANSFERASE"/>
    <property type="match status" value="1"/>
</dbReference>
<accession>M1UTD8</accession>
<keyword evidence="4" id="KW-0560">Oxidoreductase</keyword>
<dbReference type="RefSeq" id="WP_015650855.1">
    <property type="nucleotide sequence ID" value="NC_020506.1"/>
</dbReference>
<dbReference type="InterPro" id="IPR041698">
    <property type="entry name" value="Methyltransf_25"/>
</dbReference>
<dbReference type="PANTHER" id="PTHR43861">
    <property type="entry name" value="TRANS-ACONITATE 2-METHYLTRANSFERASE-RELATED"/>
    <property type="match status" value="1"/>
</dbReference>
<protein>
    <submittedName>
        <fullName evidence="7">Ubiquinone/menaquinone biosynthesis methylase</fullName>
    </submittedName>
</protein>
<dbReference type="InterPro" id="IPR036188">
    <property type="entry name" value="FAD/NAD-bd_sf"/>
</dbReference>
<keyword evidence="1 7" id="KW-0489">Methyltransferase</keyword>
<dbReference type="Proteomes" id="UP000011760">
    <property type="component" value="Chromosome"/>
</dbReference>
<feature type="domain" description="FAD-dependent oxidoreductase 2 FAD-binding" evidence="5">
    <location>
        <begin position="264"/>
        <end position="302"/>
    </location>
</feature>
<dbReference type="PATRIC" id="fig|1121353.3.peg.1000"/>
<evidence type="ECO:0000256" key="3">
    <source>
        <dbReference type="ARBA" id="ARBA00022679"/>
    </source>
</evidence>
<dbReference type="EMBL" id="CP004354">
    <property type="protein sequence ID" value="AGG66422.1"/>
    <property type="molecule type" value="Genomic_DNA"/>
</dbReference>